<feature type="transmembrane region" description="Helical" evidence="2">
    <location>
        <begin position="55"/>
        <end position="76"/>
    </location>
</feature>
<comment type="caution">
    <text evidence="3">The sequence shown here is derived from an EMBL/GenBank/DDBJ whole genome shotgun (WGS) entry which is preliminary data.</text>
</comment>
<dbReference type="Gramene" id="Psat06G0260500-T1">
    <property type="protein sequence ID" value="KAI5396452.1"/>
    <property type="gene ID" value="KIW84_062605"/>
</dbReference>
<evidence type="ECO:0000256" key="2">
    <source>
        <dbReference type="SAM" id="Phobius"/>
    </source>
</evidence>
<dbReference type="InterPro" id="IPR008896">
    <property type="entry name" value="TIC214"/>
</dbReference>
<sequence length="160" mass="18160">MDPSLKQDPSLKHKAHALWKQRIHTSHELKQKQRNASHSFRGFCLQILNSAVVIGLYYGFLTTIAIGLSYVLLIRARVMEKEGSETEIAATTGFITGCLMIFISIYYTPLHLALNRPHTAQSEINVVCPNGSIWMPWRIIMGFHSKLSFLLIPTMHHDAM</sequence>
<feature type="transmembrane region" description="Helical" evidence="2">
    <location>
        <begin position="88"/>
        <end position="107"/>
    </location>
</feature>
<keyword evidence="2" id="KW-0812">Transmembrane</keyword>
<gene>
    <name evidence="3" type="ORF">KIW84_062605</name>
</gene>
<keyword evidence="2" id="KW-0472">Membrane</keyword>
<evidence type="ECO:0000313" key="3">
    <source>
        <dbReference type="EMBL" id="KAI5396452.1"/>
    </source>
</evidence>
<comment type="subcellular location">
    <subcellularLocation>
        <location evidence="1">Membrane</location>
        <topology evidence="1">Multi-pass membrane protein</topology>
    </subcellularLocation>
</comment>
<evidence type="ECO:0000313" key="4">
    <source>
        <dbReference type="Proteomes" id="UP001058974"/>
    </source>
</evidence>
<evidence type="ECO:0000256" key="1">
    <source>
        <dbReference type="ARBA" id="ARBA00004141"/>
    </source>
</evidence>
<proteinExistence type="predicted"/>
<keyword evidence="4" id="KW-1185">Reference proteome</keyword>
<dbReference type="GO" id="GO:0016020">
    <property type="term" value="C:membrane"/>
    <property type="evidence" value="ECO:0007669"/>
    <property type="project" value="UniProtKB-SubCell"/>
</dbReference>
<dbReference type="Proteomes" id="UP001058974">
    <property type="component" value="Chromosome 6"/>
</dbReference>
<reference evidence="3 4" key="1">
    <citation type="journal article" date="2022" name="Nat. Genet.">
        <title>Improved pea reference genome and pan-genome highlight genomic features and evolutionary characteristics.</title>
        <authorList>
            <person name="Yang T."/>
            <person name="Liu R."/>
            <person name="Luo Y."/>
            <person name="Hu S."/>
            <person name="Wang D."/>
            <person name="Wang C."/>
            <person name="Pandey M.K."/>
            <person name="Ge S."/>
            <person name="Xu Q."/>
            <person name="Li N."/>
            <person name="Li G."/>
            <person name="Huang Y."/>
            <person name="Saxena R.K."/>
            <person name="Ji Y."/>
            <person name="Li M."/>
            <person name="Yan X."/>
            <person name="He Y."/>
            <person name="Liu Y."/>
            <person name="Wang X."/>
            <person name="Xiang C."/>
            <person name="Varshney R.K."/>
            <person name="Ding H."/>
            <person name="Gao S."/>
            <person name="Zong X."/>
        </authorList>
    </citation>
    <scope>NUCLEOTIDE SEQUENCE [LARGE SCALE GENOMIC DNA]</scope>
    <source>
        <strain evidence="3 4">cv. Zhongwan 6</strain>
    </source>
</reference>
<dbReference type="AlphaFoldDB" id="A0A9D4W7H5"/>
<keyword evidence="2" id="KW-1133">Transmembrane helix</keyword>
<organism evidence="3 4">
    <name type="scientific">Pisum sativum</name>
    <name type="common">Garden pea</name>
    <name type="synonym">Lathyrus oleraceus</name>
    <dbReference type="NCBI Taxonomy" id="3888"/>
    <lineage>
        <taxon>Eukaryota</taxon>
        <taxon>Viridiplantae</taxon>
        <taxon>Streptophyta</taxon>
        <taxon>Embryophyta</taxon>
        <taxon>Tracheophyta</taxon>
        <taxon>Spermatophyta</taxon>
        <taxon>Magnoliopsida</taxon>
        <taxon>eudicotyledons</taxon>
        <taxon>Gunneridae</taxon>
        <taxon>Pentapetalae</taxon>
        <taxon>rosids</taxon>
        <taxon>fabids</taxon>
        <taxon>Fabales</taxon>
        <taxon>Fabaceae</taxon>
        <taxon>Papilionoideae</taxon>
        <taxon>50 kb inversion clade</taxon>
        <taxon>NPAAA clade</taxon>
        <taxon>Hologalegina</taxon>
        <taxon>IRL clade</taxon>
        <taxon>Fabeae</taxon>
        <taxon>Lathyrus</taxon>
    </lineage>
</organism>
<protein>
    <submittedName>
        <fullName evidence="3">Uncharacterized protein</fullName>
    </submittedName>
</protein>
<dbReference type="Pfam" id="PF05758">
    <property type="entry name" value="Ycf1"/>
    <property type="match status" value="1"/>
</dbReference>
<dbReference type="EMBL" id="JAMSHJ010000006">
    <property type="protein sequence ID" value="KAI5396452.1"/>
    <property type="molecule type" value="Genomic_DNA"/>
</dbReference>
<accession>A0A9D4W7H5</accession>
<name>A0A9D4W7H5_PEA</name>